<dbReference type="AlphaFoldDB" id="A0A8S9FK39"/>
<evidence type="ECO:0000256" key="4">
    <source>
        <dbReference type="ARBA" id="ARBA00022729"/>
    </source>
</evidence>
<organism evidence="10">
    <name type="scientific">Brassica cretica</name>
    <name type="common">Mustard</name>
    <dbReference type="NCBI Taxonomy" id="69181"/>
    <lineage>
        <taxon>Eukaryota</taxon>
        <taxon>Viridiplantae</taxon>
        <taxon>Streptophyta</taxon>
        <taxon>Embryophyta</taxon>
        <taxon>Tracheophyta</taxon>
        <taxon>Spermatophyta</taxon>
        <taxon>Magnoliopsida</taxon>
        <taxon>eudicotyledons</taxon>
        <taxon>Gunneridae</taxon>
        <taxon>Pentapetalae</taxon>
        <taxon>rosids</taxon>
        <taxon>malvids</taxon>
        <taxon>Brassicales</taxon>
        <taxon>Brassicaceae</taxon>
        <taxon>Brassiceae</taxon>
        <taxon>Brassica</taxon>
    </lineage>
</organism>
<keyword evidence="7" id="KW-0472">Membrane</keyword>
<evidence type="ECO:0000256" key="6">
    <source>
        <dbReference type="ARBA" id="ARBA00022989"/>
    </source>
</evidence>
<dbReference type="GO" id="GO:0016020">
    <property type="term" value="C:membrane"/>
    <property type="evidence" value="ECO:0007669"/>
    <property type="project" value="UniProtKB-SubCell"/>
</dbReference>
<proteinExistence type="predicted"/>
<dbReference type="Pfam" id="PF00560">
    <property type="entry name" value="LRR_1"/>
    <property type="match status" value="1"/>
</dbReference>
<accession>A0A8S9FK39</accession>
<dbReference type="SUPFAM" id="SSF52058">
    <property type="entry name" value="L domain-like"/>
    <property type="match status" value="1"/>
</dbReference>
<evidence type="ECO:0008006" key="11">
    <source>
        <dbReference type="Google" id="ProtNLM"/>
    </source>
</evidence>
<gene>
    <name evidence="10" type="ORF">F2Q70_00030937</name>
</gene>
<evidence type="ECO:0000313" key="10">
    <source>
        <dbReference type="EMBL" id="KAF2534165.1"/>
    </source>
</evidence>
<dbReference type="PANTHER" id="PTHR47986">
    <property type="entry name" value="OSJNBA0070M12.3 PROTEIN"/>
    <property type="match status" value="1"/>
</dbReference>
<dbReference type="InterPro" id="IPR001611">
    <property type="entry name" value="Leu-rich_rpt"/>
</dbReference>
<evidence type="ECO:0000256" key="8">
    <source>
        <dbReference type="ARBA" id="ARBA00023170"/>
    </source>
</evidence>
<evidence type="ECO:0000256" key="3">
    <source>
        <dbReference type="ARBA" id="ARBA00022692"/>
    </source>
</evidence>
<keyword evidence="2" id="KW-0433">Leucine-rich repeat</keyword>
<keyword evidence="5" id="KW-0677">Repeat</keyword>
<sequence>MTSLSQAWLQKNQFTGSIPKVLTSLPNLQLIDLSNNNLTCDIPMFPATVAFIYKPGNLLLVDSSGPGIASDSNDDIFNLVGMGLLLYFLRLRAPPTKRS</sequence>
<dbReference type="InterPro" id="IPR052422">
    <property type="entry name" value="Auxin_Ser/Thr_Kinase"/>
</dbReference>
<dbReference type="EMBL" id="QGKY02002305">
    <property type="protein sequence ID" value="KAF2534165.1"/>
    <property type="molecule type" value="Genomic_DNA"/>
</dbReference>
<keyword evidence="4" id="KW-0732">Signal</keyword>
<dbReference type="InterPro" id="IPR032675">
    <property type="entry name" value="LRR_dom_sf"/>
</dbReference>
<keyword evidence="3" id="KW-0812">Transmembrane</keyword>
<protein>
    <recommendedName>
        <fullName evidence="11">Leucine-rich repeat-containing N-terminal plant-type domain-containing protein</fullName>
    </recommendedName>
</protein>
<name>A0A8S9FK39_BRACR</name>
<dbReference type="PANTHER" id="PTHR47986:SF10">
    <property type="entry name" value="RECEPTOR-LIKE KINASE TMK4"/>
    <property type="match status" value="1"/>
</dbReference>
<dbReference type="Gene3D" id="3.80.10.10">
    <property type="entry name" value="Ribonuclease Inhibitor"/>
    <property type="match status" value="1"/>
</dbReference>
<keyword evidence="6" id="KW-1133">Transmembrane helix</keyword>
<evidence type="ECO:0000256" key="1">
    <source>
        <dbReference type="ARBA" id="ARBA00004167"/>
    </source>
</evidence>
<comment type="caution">
    <text evidence="10">The sequence shown here is derived from an EMBL/GenBank/DDBJ whole genome shotgun (WGS) entry which is preliminary data.</text>
</comment>
<evidence type="ECO:0000256" key="9">
    <source>
        <dbReference type="ARBA" id="ARBA00023180"/>
    </source>
</evidence>
<keyword evidence="9" id="KW-0325">Glycoprotein</keyword>
<evidence type="ECO:0000256" key="2">
    <source>
        <dbReference type="ARBA" id="ARBA00022614"/>
    </source>
</evidence>
<keyword evidence="8" id="KW-0675">Receptor</keyword>
<evidence type="ECO:0000256" key="5">
    <source>
        <dbReference type="ARBA" id="ARBA00022737"/>
    </source>
</evidence>
<evidence type="ECO:0000256" key="7">
    <source>
        <dbReference type="ARBA" id="ARBA00023136"/>
    </source>
</evidence>
<comment type="subcellular location">
    <subcellularLocation>
        <location evidence="1">Membrane</location>
        <topology evidence="1">Single-pass membrane protein</topology>
    </subcellularLocation>
</comment>
<reference evidence="10" key="1">
    <citation type="submission" date="2019-12" db="EMBL/GenBank/DDBJ databases">
        <title>Genome sequencing and annotation of Brassica cretica.</title>
        <authorList>
            <person name="Studholme D.J."/>
            <person name="Sarris P.F."/>
        </authorList>
    </citation>
    <scope>NUCLEOTIDE SEQUENCE</scope>
    <source>
        <strain evidence="10">PFS-102/07</strain>
        <tissue evidence="10">Leaf</tissue>
    </source>
</reference>